<evidence type="ECO:0000313" key="2">
    <source>
        <dbReference type="Proteomes" id="UP000823775"/>
    </source>
</evidence>
<comment type="caution">
    <text evidence="1">The sequence shown here is derived from an EMBL/GenBank/DDBJ whole genome shotgun (WGS) entry which is preliminary data.</text>
</comment>
<keyword evidence="2" id="KW-1185">Reference proteome</keyword>
<sequence length="121" mass="13619">MTGDGISHPNSLKPTRCTETTKLKAFLFPWLAYGHISPFLELTRKLADRGFLVDVCSSPINVSFIRTRIPESYCSSILVELQLPDSSELPPHYHITNVSHSISIPPFKKPSKWSNQISSTY</sequence>
<gene>
    <name evidence="1" type="ORF">HAX54_012734</name>
</gene>
<name>A0ABS8Y5L4_DATST</name>
<dbReference type="PANTHER" id="PTHR48044">
    <property type="entry name" value="GLYCOSYLTRANSFERASE"/>
    <property type="match status" value="1"/>
</dbReference>
<dbReference type="SUPFAM" id="SSF53756">
    <property type="entry name" value="UDP-Glycosyltransferase/glycogen phosphorylase"/>
    <property type="match status" value="1"/>
</dbReference>
<protein>
    <submittedName>
        <fullName evidence="1">Uncharacterized protein</fullName>
    </submittedName>
</protein>
<dbReference type="Proteomes" id="UP000823775">
    <property type="component" value="Unassembled WGS sequence"/>
</dbReference>
<dbReference type="Gene3D" id="3.40.50.2000">
    <property type="entry name" value="Glycogen Phosphorylase B"/>
    <property type="match status" value="1"/>
</dbReference>
<dbReference type="PANTHER" id="PTHR48044:SF14">
    <property type="entry name" value="GLYCOSYLTRANSFERASE"/>
    <property type="match status" value="1"/>
</dbReference>
<reference evidence="1 2" key="1">
    <citation type="journal article" date="2021" name="BMC Genomics">
        <title>Datura genome reveals duplications of psychoactive alkaloid biosynthetic genes and high mutation rate following tissue culture.</title>
        <authorList>
            <person name="Rajewski A."/>
            <person name="Carter-House D."/>
            <person name="Stajich J."/>
            <person name="Litt A."/>
        </authorList>
    </citation>
    <scope>NUCLEOTIDE SEQUENCE [LARGE SCALE GENOMIC DNA]</scope>
    <source>
        <strain evidence="1">AR-01</strain>
    </source>
</reference>
<evidence type="ECO:0000313" key="1">
    <source>
        <dbReference type="EMBL" id="MCE5165870.1"/>
    </source>
</evidence>
<organism evidence="1 2">
    <name type="scientific">Datura stramonium</name>
    <name type="common">Jimsonweed</name>
    <name type="synonym">Common thornapple</name>
    <dbReference type="NCBI Taxonomy" id="4076"/>
    <lineage>
        <taxon>Eukaryota</taxon>
        <taxon>Viridiplantae</taxon>
        <taxon>Streptophyta</taxon>
        <taxon>Embryophyta</taxon>
        <taxon>Tracheophyta</taxon>
        <taxon>Spermatophyta</taxon>
        <taxon>Magnoliopsida</taxon>
        <taxon>eudicotyledons</taxon>
        <taxon>Gunneridae</taxon>
        <taxon>Pentapetalae</taxon>
        <taxon>asterids</taxon>
        <taxon>lamiids</taxon>
        <taxon>Solanales</taxon>
        <taxon>Solanaceae</taxon>
        <taxon>Solanoideae</taxon>
        <taxon>Datureae</taxon>
        <taxon>Datura</taxon>
    </lineage>
</organism>
<dbReference type="EMBL" id="JACEIK010017471">
    <property type="protein sequence ID" value="MCE5165870.1"/>
    <property type="molecule type" value="Genomic_DNA"/>
</dbReference>
<accession>A0ABS8Y5L4</accession>
<proteinExistence type="predicted"/>